<dbReference type="AlphaFoldDB" id="A0A0F8XGV5"/>
<proteinExistence type="predicted"/>
<dbReference type="EMBL" id="LAZR01059277">
    <property type="protein sequence ID" value="KKK68133.1"/>
    <property type="molecule type" value="Genomic_DNA"/>
</dbReference>
<reference evidence="2" key="1">
    <citation type="journal article" date="2015" name="Nature">
        <title>Complex archaea that bridge the gap between prokaryotes and eukaryotes.</title>
        <authorList>
            <person name="Spang A."/>
            <person name="Saw J.H."/>
            <person name="Jorgensen S.L."/>
            <person name="Zaremba-Niedzwiedzka K."/>
            <person name="Martijn J."/>
            <person name="Lind A.E."/>
            <person name="van Eijk R."/>
            <person name="Schleper C."/>
            <person name="Guy L."/>
            <person name="Ettema T.J."/>
        </authorList>
    </citation>
    <scope>NUCLEOTIDE SEQUENCE</scope>
</reference>
<feature type="compositionally biased region" description="Basic and acidic residues" evidence="1">
    <location>
        <begin position="16"/>
        <end position="30"/>
    </location>
</feature>
<protein>
    <submittedName>
        <fullName evidence="2">Uncharacterized protein</fullName>
    </submittedName>
</protein>
<gene>
    <name evidence="2" type="ORF">LCGC14_2947140</name>
</gene>
<sequence>MRREEKQHRSPLTDNGELRRLEDLNREARETAPSGPGVLPSLSQRIMYKIREECGGSLPDGYEWDLEHTGPGRRLMALVYADDGITVLERVHVLTDYPRMDAQDDH</sequence>
<evidence type="ECO:0000256" key="1">
    <source>
        <dbReference type="SAM" id="MobiDB-lite"/>
    </source>
</evidence>
<organism evidence="2">
    <name type="scientific">marine sediment metagenome</name>
    <dbReference type="NCBI Taxonomy" id="412755"/>
    <lineage>
        <taxon>unclassified sequences</taxon>
        <taxon>metagenomes</taxon>
        <taxon>ecological metagenomes</taxon>
    </lineage>
</organism>
<evidence type="ECO:0000313" key="2">
    <source>
        <dbReference type="EMBL" id="KKK68133.1"/>
    </source>
</evidence>
<name>A0A0F8XGV5_9ZZZZ</name>
<comment type="caution">
    <text evidence="2">The sequence shown here is derived from an EMBL/GenBank/DDBJ whole genome shotgun (WGS) entry which is preliminary data.</text>
</comment>
<feature type="region of interest" description="Disordered" evidence="1">
    <location>
        <begin position="1"/>
        <end position="41"/>
    </location>
</feature>
<accession>A0A0F8XGV5</accession>